<dbReference type="PANTHER" id="PTHR31157">
    <property type="entry name" value="SCP DOMAIN-CONTAINING PROTEIN"/>
    <property type="match status" value="1"/>
</dbReference>
<accession>A0A7K1FJ26</accession>
<evidence type="ECO:0000313" key="3">
    <source>
        <dbReference type="Proteomes" id="UP000460221"/>
    </source>
</evidence>
<dbReference type="CDD" id="cd05379">
    <property type="entry name" value="CAP_bacterial"/>
    <property type="match status" value="1"/>
</dbReference>
<protein>
    <recommendedName>
        <fullName evidence="1">SCP domain-containing protein</fullName>
    </recommendedName>
</protein>
<dbReference type="RefSeq" id="WP_154768153.1">
    <property type="nucleotide sequence ID" value="NZ_WLYK01000002.1"/>
</dbReference>
<dbReference type="InterPro" id="IPR035940">
    <property type="entry name" value="CAP_sf"/>
</dbReference>
<dbReference type="EMBL" id="WLYK01000002">
    <property type="protein sequence ID" value="MTD14131.1"/>
    <property type="molecule type" value="Genomic_DNA"/>
</dbReference>
<name>A0A7K1FJ26_9ACTN</name>
<dbReference type="SUPFAM" id="SSF55797">
    <property type="entry name" value="PR-1-like"/>
    <property type="match status" value="1"/>
</dbReference>
<dbReference type="PANTHER" id="PTHR31157:SF1">
    <property type="entry name" value="SCP DOMAIN-CONTAINING PROTEIN"/>
    <property type="match status" value="1"/>
</dbReference>
<evidence type="ECO:0000259" key="1">
    <source>
        <dbReference type="Pfam" id="PF00188"/>
    </source>
</evidence>
<feature type="domain" description="SCP" evidence="1">
    <location>
        <begin position="54"/>
        <end position="164"/>
    </location>
</feature>
<evidence type="ECO:0000313" key="2">
    <source>
        <dbReference type="EMBL" id="MTD14131.1"/>
    </source>
</evidence>
<comment type="caution">
    <text evidence="2">The sequence shown here is derived from an EMBL/GenBank/DDBJ whole genome shotgun (WGS) entry which is preliminary data.</text>
</comment>
<keyword evidence="3" id="KW-1185">Reference proteome</keyword>
<dbReference type="Pfam" id="PF00188">
    <property type="entry name" value="CAP"/>
    <property type="match status" value="1"/>
</dbReference>
<dbReference type="Gene3D" id="3.40.33.10">
    <property type="entry name" value="CAP"/>
    <property type="match status" value="1"/>
</dbReference>
<reference evidence="2 3" key="1">
    <citation type="submission" date="2019-11" db="EMBL/GenBank/DDBJ databases">
        <authorList>
            <person name="Jiang L.-Q."/>
        </authorList>
    </citation>
    <scope>NUCLEOTIDE SEQUENCE [LARGE SCALE GENOMIC DNA]</scope>
    <source>
        <strain evidence="2 3">YIM 132087</strain>
    </source>
</reference>
<dbReference type="AlphaFoldDB" id="A0A7K1FJ26"/>
<dbReference type="Proteomes" id="UP000460221">
    <property type="component" value="Unassembled WGS sequence"/>
</dbReference>
<proteinExistence type="predicted"/>
<dbReference type="InterPro" id="IPR014044">
    <property type="entry name" value="CAP_dom"/>
</dbReference>
<organism evidence="2 3">
    <name type="scientific">Nakamurella alba</name>
    <dbReference type="NCBI Taxonomy" id="2665158"/>
    <lineage>
        <taxon>Bacteria</taxon>
        <taxon>Bacillati</taxon>
        <taxon>Actinomycetota</taxon>
        <taxon>Actinomycetes</taxon>
        <taxon>Nakamurellales</taxon>
        <taxon>Nakamurellaceae</taxon>
        <taxon>Nakamurella</taxon>
    </lineage>
</organism>
<gene>
    <name evidence="2" type="ORF">GIS00_09255</name>
</gene>
<sequence>MTVNGSTRVGLGRILVVLTTLIAALVLPAAVSNAAPVPAPAAPQMVSFDKQMIALINKARTDRGLPALQEARGLTSVSLYWSNQMNAGATGYKLAHNPNAWTQVAENGASNRTTWGENVAWSSSTSTPAQEIFDAYMASPGHRANILGSAYRYVGMGTVGGSRGLWNTTEFTDKVESGQVVSTPSATPTVSVKEGDFVYDEGSRLYYRIAGGAPVVVSSWTSFGGIQPYKRLTAAQFNKLPDYPRDGTFVADRGTGVVYRIAGGAPIFVTSWAQFGGVKSVTWIDGAAIRYANKGGAWNHLLWYPRNETFIIASGSSTVYRVLWGKLHYLSSWSSVGGVKPTTVVDKNAIAKAGSGGAYNHLKK</sequence>